<dbReference type="Proteomes" id="UP000027361">
    <property type="component" value="Unassembled WGS sequence"/>
</dbReference>
<dbReference type="AlphaFoldDB" id="A0A066WQN6"/>
<evidence type="ECO:0000256" key="1">
    <source>
        <dbReference type="SAM" id="MobiDB-lite"/>
    </source>
</evidence>
<feature type="compositionally biased region" description="Polar residues" evidence="1">
    <location>
        <begin position="160"/>
        <end position="177"/>
    </location>
</feature>
<keyword evidence="3" id="KW-1185">Reference proteome</keyword>
<gene>
    <name evidence="2" type="ORF">K437DRAFT_133156</name>
</gene>
<dbReference type="InParanoid" id="A0A066WQN6"/>
<accession>A0A066WQN6</accession>
<dbReference type="EMBL" id="JMSN01000005">
    <property type="protein sequence ID" value="KDN52945.1"/>
    <property type="molecule type" value="Genomic_DNA"/>
</dbReference>
<proteinExistence type="predicted"/>
<feature type="region of interest" description="Disordered" evidence="1">
    <location>
        <begin position="213"/>
        <end position="266"/>
    </location>
</feature>
<organism evidence="2 3">
    <name type="scientific">Tilletiaria anomala (strain ATCC 24038 / CBS 436.72 / UBC 951)</name>
    <dbReference type="NCBI Taxonomy" id="1037660"/>
    <lineage>
        <taxon>Eukaryota</taxon>
        <taxon>Fungi</taxon>
        <taxon>Dikarya</taxon>
        <taxon>Basidiomycota</taxon>
        <taxon>Ustilaginomycotina</taxon>
        <taxon>Exobasidiomycetes</taxon>
        <taxon>Georgefischeriales</taxon>
        <taxon>Tilletiariaceae</taxon>
        <taxon>Tilletiaria</taxon>
    </lineage>
</organism>
<evidence type="ECO:0000313" key="3">
    <source>
        <dbReference type="Proteomes" id="UP000027361"/>
    </source>
</evidence>
<sequence>MYAPPSRAAQAEAPGVADTGFSSKSSHKSKPYFLDAIRLDLKDAKSINVDLNTSRLSLQAFTEAKSCNRDNSNEATKSPCISEGDAQHGLLVCCASPPEQLPKISAVLADDTDAGVAEAPDGDAFCAGLTTPALVAATETRLLWLPGVSSPASVPAMSSNAGSPTTAPTLSDEQISSPCRPAALGPPIGSNLTLPFKLSRPVCINGQRRKSFTYLPRQRSEPTPGSAEKSGRNSWLSLSMKPEMQAADKSTKEVQGGSGASETDLHIRSAPHAVESDREQPKDHFPSLLRNLSAADRYERAIRPPLPSPSSLPTPILFGIWSQASPTPPRRQSRLFPGTDAAAPADSEVEAELQQMPMDHFDRRYDEQIDPVHDPVHCEFPDGDDETVADGPAANRSSATQAPTWVGGTMVRTPSATYHAQQQQTLQQRAVPGKQTQAPPQQEQQPQPQQEFKHPPKAAGYPAEGEKKPGIKQFKQAMRSVLRGVKVRIPQRNSANAT</sequence>
<feature type="compositionally biased region" description="Low complexity" evidence="1">
    <location>
        <begin position="435"/>
        <end position="450"/>
    </location>
</feature>
<name>A0A066WQN6_TILAU</name>
<reference evidence="2 3" key="1">
    <citation type="submission" date="2014-05" db="EMBL/GenBank/DDBJ databases">
        <title>Draft genome sequence of a rare smut relative, Tilletiaria anomala UBC 951.</title>
        <authorList>
            <consortium name="DOE Joint Genome Institute"/>
            <person name="Toome M."/>
            <person name="Kuo A."/>
            <person name="Henrissat B."/>
            <person name="Lipzen A."/>
            <person name="Tritt A."/>
            <person name="Yoshinaga Y."/>
            <person name="Zane M."/>
            <person name="Barry K."/>
            <person name="Grigoriev I.V."/>
            <person name="Spatafora J.W."/>
            <person name="Aimea M.C."/>
        </authorList>
    </citation>
    <scope>NUCLEOTIDE SEQUENCE [LARGE SCALE GENOMIC DNA]</scope>
    <source>
        <strain evidence="2 3">UBC 951</strain>
    </source>
</reference>
<dbReference type="RefSeq" id="XP_013245784.1">
    <property type="nucleotide sequence ID" value="XM_013390330.1"/>
</dbReference>
<feature type="region of interest" description="Disordered" evidence="1">
    <location>
        <begin position="378"/>
        <end position="477"/>
    </location>
</feature>
<feature type="region of interest" description="Disordered" evidence="1">
    <location>
        <begin position="153"/>
        <end position="182"/>
    </location>
</feature>
<feature type="region of interest" description="Disordered" evidence="1">
    <location>
        <begin position="1"/>
        <end position="28"/>
    </location>
</feature>
<dbReference type="GeneID" id="25261483"/>
<protein>
    <submittedName>
        <fullName evidence="2">Uncharacterized protein</fullName>
    </submittedName>
</protein>
<evidence type="ECO:0000313" key="2">
    <source>
        <dbReference type="EMBL" id="KDN52945.1"/>
    </source>
</evidence>
<dbReference type="HOGENOM" id="CLU_547666_0_0_1"/>
<comment type="caution">
    <text evidence="2">The sequence shown here is derived from an EMBL/GenBank/DDBJ whole genome shotgun (WGS) entry which is preliminary data.</text>
</comment>